<keyword evidence="4" id="KW-1003">Cell membrane</keyword>
<keyword evidence="8 16" id="KW-0812">Transmembrane</keyword>
<dbReference type="InterPro" id="IPR022924">
    <property type="entry name" value="Cardiolipin_synthase"/>
</dbReference>
<comment type="caution">
    <text evidence="18">The sequence shown here is derived from an EMBL/GenBank/DDBJ whole genome shotgun (WGS) entry which is preliminary data.</text>
</comment>
<keyword evidence="13" id="KW-0594">Phospholipid biosynthesis</keyword>
<keyword evidence="11" id="KW-0443">Lipid metabolism</keyword>
<comment type="subcellular location">
    <subcellularLocation>
        <location evidence="3">Cell membrane</location>
        <topology evidence="3">Multi-pass membrane protein</topology>
    </subcellularLocation>
    <subcellularLocation>
        <location evidence="2">Secreted</location>
    </subcellularLocation>
</comment>
<evidence type="ECO:0000256" key="7">
    <source>
        <dbReference type="ARBA" id="ARBA00022679"/>
    </source>
</evidence>
<feature type="domain" description="PLD phosphodiesterase" evidence="17">
    <location>
        <begin position="392"/>
        <end position="419"/>
    </location>
</feature>
<dbReference type="SMART" id="SM00155">
    <property type="entry name" value="PLDc"/>
    <property type="match status" value="2"/>
</dbReference>
<evidence type="ECO:0000256" key="3">
    <source>
        <dbReference type="ARBA" id="ARBA00004651"/>
    </source>
</evidence>
<evidence type="ECO:0000256" key="12">
    <source>
        <dbReference type="ARBA" id="ARBA00023136"/>
    </source>
</evidence>
<evidence type="ECO:0000256" key="10">
    <source>
        <dbReference type="ARBA" id="ARBA00022989"/>
    </source>
</evidence>
<dbReference type="PANTHER" id="PTHR21248">
    <property type="entry name" value="CARDIOLIPIN SYNTHASE"/>
    <property type="match status" value="1"/>
</dbReference>
<proteinExistence type="predicted"/>
<evidence type="ECO:0000256" key="16">
    <source>
        <dbReference type="SAM" id="Phobius"/>
    </source>
</evidence>
<dbReference type="Gene3D" id="3.30.870.10">
    <property type="entry name" value="Endonuclease Chain A"/>
    <property type="match status" value="2"/>
</dbReference>
<dbReference type="NCBIfam" id="TIGR04265">
    <property type="entry name" value="bac_cardiolipin"/>
    <property type="match status" value="1"/>
</dbReference>
<evidence type="ECO:0000256" key="8">
    <source>
        <dbReference type="ARBA" id="ARBA00022692"/>
    </source>
</evidence>
<organism evidence="18 19">
    <name type="scientific">Labrys neptuniae</name>
    <dbReference type="NCBI Taxonomy" id="376174"/>
    <lineage>
        <taxon>Bacteria</taxon>
        <taxon>Pseudomonadati</taxon>
        <taxon>Pseudomonadota</taxon>
        <taxon>Alphaproteobacteria</taxon>
        <taxon>Hyphomicrobiales</taxon>
        <taxon>Xanthobacteraceae</taxon>
        <taxon>Labrys</taxon>
    </lineage>
</organism>
<evidence type="ECO:0000256" key="11">
    <source>
        <dbReference type="ARBA" id="ARBA00023098"/>
    </source>
</evidence>
<evidence type="ECO:0000256" key="15">
    <source>
        <dbReference type="NCBIfam" id="TIGR04265"/>
    </source>
</evidence>
<dbReference type="RefSeq" id="WP_367622487.1">
    <property type="nucleotide sequence ID" value="NZ_JBFNQD010000001.1"/>
</dbReference>
<evidence type="ECO:0000256" key="9">
    <source>
        <dbReference type="ARBA" id="ARBA00022737"/>
    </source>
</evidence>
<name>A0ABV3PF77_9HYPH</name>
<keyword evidence="10 16" id="KW-1133">Transmembrane helix</keyword>
<feature type="transmembrane region" description="Helical" evidence="16">
    <location>
        <begin position="36"/>
        <end position="54"/>
    </location>
</feature>
<keyword evidence="7" id="KW-0808">Transferase</keyword>
<evidence type="ECO:0000256" key="14">
    <source>
        <dbReference type="ARBA" id="ARBA00023264"/>
    </source>
</evidence>
<dbReference type="EC" id="2.7.8.-" evidence="15"/>
<gene>
    <name evidence="18" type="primary">cls</name>
    <name evidence="18" type="ORF">ABXS05_00045</name>
</gene>
<dbReference type="SUPFAM" id="SSF56024">
    <property type="entry name" value="Phospholipase D/nuclease"/>
    <property type="match status" value="2"/>
</dbReference>
<evidence type="ECO:0000256" key="2">
    <source>
        <dbReference type="ARBA" id="ARBA00004613"/>
    </source>
</evidence>
<dbReference type="InterPro" id="IPR025202">
    <property type="entry name" value="PLD-like_dom"/>
</dbReference>
<keyword evidence="12 16" id="KW-0472">Membrane</keyword>
<dbReference type="EMBL" id="JBFNQD010000001">
    <property type="protein sequence ID" value="MEW9303908.1"/>
    <property type="molecule type" value="Genomic_DNA"/>
</dbReference>
<dbReference type="Proteomes" id="UP001555786">
    <property type="component" value="Unassembled WGS sequence"/>
</dbReference>
<dbReference type="Pfam" id="PF13091">
    <property type="entry name" value="PLDc_2"/>
    <property type="match status" value="2"/>
</dbReference>
<evidence type="ECO:0000256" key="1">
    <source>
        <dbReference type="ARBA" id="ARBA00003145"/>
    </source>
</evidence>
<reference evidence="18 19" key="1">
    <citation type="submission" date="2024-07" db="EMBL/GenBank/DDBJ databases">
        <title>Description of Labrys sedimenti sp. nov., isolated from a diclofenac-degrading enrichment culture.</title>
        <authorList>
            <person name="Tancsics A."/>
            <person name="Csepanyi A."/>
        </authorList>
    </citation>
    <scope>NUCLEOTIDE SEQUENCE [LARGE SCALE GENOMIC DNA]</scope>
    <source>
        <strain evidence="18 19">LMG 23578</strain>
    </source>
</reference>
<evidence type="ECO:0000313" key="19">
    <source>
        <dbReference type="Proteomes" id="UP001555786"/>
    </source>
</evidence>
<dbReference type="InterPro" id="IPR027379">
    <property type="entry name" value="CLS_N"/>
</dbReference>
<evidence type="ECO:0000256" key="6">
    <source>
        <dbReference type="ARBA" id="ARBA00022525"/>
    </source>
</evidence>
<accession>A0ABV3PF77</accession>
<feature type="domain" description="PLD phosphodiesterase" evidence="17">
    <location>
        <begin position="215"/>
        <end position="242"/>
    </location>
</feature>
<evidence type="ECO:0000256" key="13">
    <source>
        <dbReference type="ARBA" id="ARBA00023209"/>
    </source>
</evidence>
<comment type="function">
    <text evidence="1">Could be a virulence factor.</text>
</comment>
<keyword evidence="6" id="KW-0964">Secreted</keyword>
<keyword evidence="9" id="KW-0677">Repeat</keyword>
<keyword evidence="14" id="KW-1208">Phospholipid metabolism</keyword>
<dbReference type="PANTHER" id="PTHR21248:SF22">
    <property type="entry name" value="PHOSPHOLIPASE D"/>
    <property type="match status" value="1"/>
</dbReference>
<keyword evidence="5" id="KW-0444">Lipid biosynthesis</keyword>
<dbReference type="PROSITE" id="PS50035">
    <property type="entry name" value="PLD"/>
    <property type="match status" value="2"/>
</dbReference>
<dbReference type="InterPro" id="IPR001736">
    <property type="entry name" value="PLipase_D/transphosphatidylase"/>
</dbReference>
<sequence length="479" mass="52712">MWHHLLALALVLAVHVAVLCRVLLNDDMSSDARAAWFFVLIGFPIIGIVVYLFLGEPWMARSFRRRAATVWEQPIANISAMSGGMSSGLIPDRYRPVFETCASLNGCGAAIGNVASLAADSDAAIRDMVHDFDLARETIHVSFYIWLTDNNGRLVVEALRRAAARGVTCRVVVDAFGSRDLIRSAYWAAMKQSGIKLCVSLVSSLGVSLASISRPDLRNHRKIVVVDNSVTYCGSQNCADPEFRIKPRFAPWIDIMLRFEGPVARQNQLVFANDWAVEYGEDLSSLASEPFPGELEGDCAAAAFGTGPMSPKGSMSDVFVSLLQSAQQEVVISTPYFVPDLQLLASLMASARRKVTTILILPARNDSHVVSAISKAHYARLLASGVKIYEYHGGLLHAKTVVVDGQLTLVGSANMDFRSLYLNFENNILFYSDKNSGDVRARQDIYISSSTQVDEQDVKKRPRLRRIYDNLLTIVGPVF</sequence>
<protein>
    <recommendedName>
        <fullName evidence="15">Cardiolipin synthase</fullName>
        <ecNumber evidence="15">2.7.8.-</ecNumber>
    </recommendedName>
</protein>
<evidence type="ECO:0000313" key="18">
    <source>
        <dbReference type="EMBL" id="MEW9303908.1"/>
    </source>
</evidence>
<keyword evidence="19" id="KW-1185">Reference proteome</keyword>
<dbReference type="Pfam" id="PF13396">
    <property type="entry name" value="PLDc_N"/>
    <property type="match status" value="1"/>
</dbReference>
<evidence type="ECO:0000256" key="5">
    <source>
        <dbReference type="ARBA" id="ARBA00022516"/>
    </source>
</evidence>
<evidence type="ECO:0000256" key="4">
    <source>
        <dbReference type="ARBA" id="ARBA00022475"/>
    </source>
</evidence>
<evidence type="ECO:0000259" key="17">
    <source>
        <dbReference type="PROSITE" id="PS50035"/>
    </source>
</evidence>